<dbReference type="Proteomes" id="UP000183810">
    <property type="component" value="Chromosome"/>
</dbReference>
<evidence type="ECO:0000256" key="1">
    <source>
        <dbReference type="ARBA" id="ARBA00004496"/>
    </source>
</evidence>
<gene>
    <name evidence="5" type="ORF">BOX37_06740</name>
</gene>
<dbReference type="AlphaFoldDB" id="A0A1J0VNX5"/>
<name>A0A1J0VNX5_9NOCA</name>
<accession>A0A1J0VNX5</accession>
<evidence type="ECO:0000313" key="6">
    <source>
        <dbReference type="Proteomes" id="UP000183810"/>
    </source>
</evidence>
<dbReference type="InterPro" id="IPR025734">
    <property type="entry name" value="EspG"/>
</dbReference>
<organism evidence="5 6">
    <name type="scientific">Nocardia mangyaensis</name>
    <dbReference type="NCBI Taxonomy" id="2213200"/>
    <lineage>
        <taxon>Bacteria</taxon>
        <taxon>Bacillati</taxon>
        <taxon>Actinomycetota</taxon>
        <taxon>Actinomycetes</taxon>
        <taxon>Mycobacteriales</taxon>
        <taxon>Nocardiaceae</taxon>
        <taxon>Nocardia</taxon>
    </lineage>
</organism>
<evidence type="ECO:0000256" key="3">
    <source>
        <dbReference type="ARBA" id="ARBA00022490"/>
    </source>
</evidence>
<dbReference type="OrthoDB" id="4561761at2"/>
<keyword evidence="6" id="KW-1185">Reference proteome</keyword>
<comment type="subcellular location">
    <subcellularLocation>
        <location evidence="1">Cytoplasm</location>
    </subcellularLocation>
</comment>
<evidence type="ECO:0000256" key="4">
    <source>
        <dbReference type="ARBA" id="ARBA00023186"/>
    </source>
</evidence>
<comment type="similarity">
    <text evidence="2">Belongs to the EspG family.</text>
</comment>
<dbReference type="Pfam" id="PF14011">
    <property type="entry name" value="ESX-1_EspG"/>
    <property type="match status" value="1"/>
</dbReference>
<reference evidence="5" key="1">
    <citation type="submission" date="2016-11" db="EMBL/GenBank/DDBJ databases">
        <authorList>
            <person name="Jaros S."/>
            <person name="Januszkiewicz K."/>
            <person name="Wedrychowicz H."/>
        </authorList>
    </citation>
    <scope>NUCLEOTIDE SEQUENCE [LARGE SCALE GENOMIC DNA]</scope>
    <source>
        <strain evidence="5">Y48</strain>
    </source>
</reference>
<proteinExistence type="inferred from homology"/>
<protein>
    <submittedName>
        <fullName evidence="5">ESX secretion-associated protein EspG</fullName>
    </submittedName>
</protein>
<dbReference type="EMBL" id="CP018082">
    <property type="protein sequence ID" value="APE33714.1"/>
    <property type="molecule type" value="Genomic_DNA"/>
</dbReference>
<keyword evidence="4" id="KW-0143">Chaperone</keyword>
<evidence type="ECO:0000313" key="5">
    <source>
        <dbReference type="EMBL" id="APE33714.1"/>
    </source>
</evidence>
<dbReference type="RefSeq" id="WP_071926897.1">
    <property type="nucleotide sequence ID" value="NZ_CP018082.1"/>
</dbReference>
<evidence type="ECO:0000256" key="2">
    <source>
        <dbReference type="ARBA" id="ARBA00006411"/>
    </source>
</evidence>
<dbReference type="KEGG" id="nsl:BOX37_06740"/>
<sequence length="244" mass="26405">MGWTFTADEFAHVWRESGQDRMPFPIRMLESPRTEDEAARLRANLEERLPGGGDPDLAACLRIIAEPHARIVLVGGAHTPGSEIRLLACAVYDHAVIVRQSPGPRPDYGGSVKVSIGHSAGVGARIAACLPDTPPGREPAREAAAEAVRDEETVMATHPAVPRIQRLLRRPHTAEGHIRIEFGLDRAAPPAPVHYSWIDVATDGRYLLRAGETVHVVPASTGQLAAQLQRRLAPAHSSHSRRSG</sequence>
<keyword evidence="3" id="KW-0963">Cytoplasm</keyword>